<dbReference type="SUPFAM" id="SSF52833">
    <property type="entry name" value="Thioredoxin-like"/>
    <property type="match status" value="1"/>
</dbReference>
<dbReference type="AlphaFoldDB" id="A0A8I2YMB1"/>
<comment type="caution">
    <text evidence="3">The sequence shown here is derived from an EMBL/GenBank/DDBJ whole genome shotgun (WGS) entry which is preliminary data.</text>
</comment>
<evidence type="ECO:0000313" key="3">
    <source>
        <dbReference type="EMBL" id="KAG6374474.1"/>
    </source>
</evidence>
<dbReference type="InterPro" id="IPR050931">
    <property type="entry name" value="Mito_Protein_Transport_Metaxin"/>
</dbReference>
<dbReference type="Proteomes" id="UP000683000">
    <property type="component" value="Unassembled WGS sequence"/>
</dbReference>
<dbReference type="PANTHER" id="PTHR12289">
    <property type="entry name" value="METAXIN RELATED"/>
    <property type="match status" value="1"/>
</dbReference>
<dbReference type="InterPro" id="IPR026928">
    <property type="entry name" value="FAX/IsoI-like"/>
</dbReference>
<dbReference type="SFLD" id="SFLDS00019">
    <property type="entry name" value="Glutathione_Transferase_(cytos"/>
    <property type="match status" value="1"/>
</dbReference>
<dbReference type="PANTHER" id="PTHR12289:SF41">
    <property type="entry name" value="FAILED AXON CONNECTIONS-RELATED"/>
    <property type="match status" value="1"/>
</dbReference>
<dbReference type="InterPro" id="IPR012336">
    <property type="entry name" value="Thioredoxin-like_fold"/>
</dbReference>
<sequence>MTTSPHVVLLGIPKKPNHPSLSGFCQKLETFLRYSKISYELRDTYPFKAPKGKVPYAEITHDDKTVTIPDSHFIIQHLVENGLIKDPDEAAGLTSVQRVESRAFQAYVEEVLYLAIVYDRWYVDENYAVTTRETFGDSPWPVRSFMSWFFRWRVTGVLYSAGVGRHSPEEVHRLQKEAFEALEVKYAEHRYFHGGELPSRIDLTVYGFLANCLTAGSNPYFTNLVLKSTVLRSFVEEMTRSLFPEYKDLLGKVQSS</sequence>
<accession>A0A8I2YMB1</accession>
<evidence type="ECO:0000256" key="1">
    <source>
        <dbReference type="ARBA" id="ARBA00006475"/>
    </source>
</evidence>
<proteinExistence type="inferred from homology"/>
<dbReference type="SUPFAM" id="SSF47616">
    <property type="entry name" value="GST C-terminal domain-like"/>
    <property type="match status" value="1"/>
</dbReference>
<dbReference type="EMBL" id="JAGFBS010000018">
    <property type="protein sequence ID" value="KAG6374474.1"/>
    <property type="molecule type" value="Genomic_DNA"/>
</dbReference>
<dbReference type="Pfam" id="PF17172">
    <property type="entry name" value="GST_N_4"/>
    <property type="match status" value="1"/>
</dbReference>
<reference evidence="3" key="1">
    <citation type="submission" date="2021-03" db="EMBL/GenBank/DDBJ databases">
        <title>Evolutionary innovations through gain and loss of genes in the ectomycorrhizal Boletales.</title>
        <authorList>
            <person name="Wu G."/>
            <person name="Miyauchi S."/>
            <person name="Morin E."/>
            <person name="Yang Z.-L."/>
            <person name="Xu J."/>
            <person name="Martin F.M."/>
        </authorList>
    </citation>
    <scope>NUCLEOTIDE SEQUENCE</scope>
    <source>
        <strain evidence="3">BR01</strain>
    </source>
</reference>
<keyword evidence="4" id="KW-1185">Reference proteome</keyword>
<organism evidence="3 4">
    <name type="scientific">Boletus reticuloceps</name>
    <dbReference type="NCBI Taxonomy" id="495285"/>
    <lineage>
        <taxon>Eukaryota</taxon>
        <taxon>Fungi</taxon>
        <taxon>Dikarya</taxon>
        <taxon>Basidiomycota</taxon>
        <taxon>Agaricomycotina</taxon>
        <taxon>Agaricomycetes</taxon>
        <taxon>Agaricomycetidae</taxon>
        <taxon>Boletales</taxon>
        <taxon>Boletineae</taxon>
        <taxon>Boletaceae</taxon>
        <taxon>Boletoideae</taxon>
        <taxon>Boletus</taxon>
    </lineage>
</organism>
<dbReference type="InterPro" id="IPR036282">
    <property type="entry name" value="Glutathione-S-Trfase_C_sf"/>
</dbReference>
<comment type="similarity">
    <text evidence="1">Belongs to the FAX family.</text>
</comment>
<dbReference type="OrthoDB" id="5809458at2759"/>
<protein>
    <recommendedName>
        <fullName evidence="2">Thioredoxin-like fold domain-containing protein</fullName>
    </recommendedName>
</protein>
<evidence type="ECO:0000259" key="2">
    <source>
        <dbReference type="Pfam" id="PF17172"/>
    </source>
</evidence>
<dbReference type="InterPro" id="IPR036249">
    <property type="entry name" value="Thioredoxin-like_sf"/>
</dbReference>
<dbReference type="SFLD" id="SFLDG01200">
    <property type="entry name" value="SUF1.1"/>
    <property type="match status" value="1"/>
</dbReference>
<gene>
    <name evidence="3" type="ORF">JVT61DRAFT_4517</name>
</gene>
<dbReference type="GO" id="GO:0005737">
    <property type="term" value="C:cytoplasm"/>
    <property type="evidence" value="ECO:0007669"/>
    <property type="project" value="TreeGrafter"/>
</dbReference>
<feature type="domain" description="Thioredoxin-like fold" evidence="2">
    <location>
        <begin position="24"/>
        <end position="126"/>
    </location>
</feature>
<name>A0A8I2YMB1_9AGAM</name>
<dbReference type="SFLD" id="SFLDG01180">
    <property type="entry name" value="SUF1"/>
    <property type="match status" value="1"/>
</dbReference>
<dbReference type="InterPro" id="IPR040079">
    <property type="entry name" value="Glutathione_S-Trfase"/>
</dbReference>
<evidence type="ECO:0000313" key="4">
    <source>
        <dbReference type="Proteomes" id="UP000683000"/>
    </source>
</evidence>